<proteinExistence type="predicted"/>
<keyword evidence="3" id="KW-1185">Reference proteome</keyword>
<accession>A0AAX4K7Y7</accession>
<sequence>MNNSQSNNSRGDTSGVYSYTSGDATSIESIPNRRLGQLGRINYREADNTLHVYNAQLIDDVTAKWVAVNPLDRENADAEGEIEVRFKIAEYRDTSVPPTNQEETYTYLFTYCNPGSTDSQGQARLGLRPRRTYESIVADGDNPRDITGRFDKFIAERLLEYSFYVGESLTEGFRQQGEDIPSWVFSDIV</sequence>
<feature type="region of interest" description="Disordered" evidence="1">
    <location>
        <begin position="1"/>
        <end position="23"/>
    </location>
</feature>
<dbReference type="AlphaFoldDB" id="A0AAX4K7Y7"/>
<protein>
    <submittedName>
        <fullName evidence="2">Uncharacterized protein</fullName>
    </submittedName>
</protein>
<reference evidence="2 3" key="1">
    <citation type="submission" date="2024-01" db="EMBL/GenBank/DDBJ databases">
        <title>Comparative genomics of Cryptococcus and Kwoniella reveals pathogenesis evolution and contrasting modes of karyotype evolution via chromosome fusion or intercentromeric recombination.</title>
        <authorList>
            <person name="Coelho M.A."/>
            <person name="David-Palma M."/>
            <person name="Shea T."/>
            <person name="Bowers K."/>
            <person name="McGinley-Smith S."/>
            <person name="Mohammad A.W."/>
            <person name="Gnirke A."/>
            <person name="Yurkov A.M."/>
            <person name="Nowrousian M."/>
            <person name="Sun S."/>
            <person name="Cuomo C.A."/>
            <person name="Heitman J."/>
        </authorList>
    </citation>
    <scope>NUCLEOTIDE SEQUENCE [LARGE SCALE GENOMIC DNA]</scope>
    <source>
        <strain evidence="2 3">CBS 6074</strain>
    </source>
</reference>
<dbReference type="Proteomes" id="UP001355207">
    <property type="component" value="Chromosome 11"/>
</dbReference>
<dbReference type="RefSeq" id="XP_066079722.1">
    <property type="nucleotide sequence ID" value="XM_066223625.1"/>
</dbReference>
<evidence type="ECO:0000313" key="3">
    <source>
        <dbReference type="Proteomes" id="UP001355207"/>
    </source>
</evidence>
<dbReference type="EMBL" id="CP144108">
    <property type="protein sequence ID" value="WWC92960.1"/>
    <property type="molecule type" value="Genomic_DNA"/>
</dbReference>
<evidence type="ECO:0000256" key="1">
    <source>
        <dbReference type="SAM" id="MobiDB-lite"/>
    </source>
</evidence>
<name>A0AAX4K7Y7_9TREE</name>
<gene>
    <name evidence="2" type="ORF">L201_007923</name>
</gene>
<organism evidence="2 3">
    <name type="scientific">Kwoniella dendrophila CBS 6074</name>
    <dbReference type="NCBI Taxonomy" id="1295534"/>
    <lineage>
        <taxon>Eukaryota</taxon>
        <taxon>Fungi</taxon>
        <taxon>Dikarya</taxon>
        <taxon>Basidiomycota</taxon>
        <taxon>Agaricomycotina</taxon>
        <taxon>Tremellomycetes</taxon>
        <taxon>Tremellales</taxon>
        <taxon>Cryptococcaceae</taxon>
        <taxon>Kwoniella</taxon>
    </lineage>
</organism>
<dbReference type="GeneID" id="91098591"/>
<evidence type="ECO:0000313" key="2">
    <source>
        <dbReference type="EMBL" id="WWC92960.1"/>
    </source>
</evidence>